<name>A0A432MN82_9BACT</name>
<feature type="domain" description="NusG-like N-terminal" evidence="9">
    <location>
        <begin position="117"/>
        <end position="225"/>
    </location>
</feature>
<feature type="compositionally biased region" description="Acidic residues" evidence="8">
    <location>
        <begin position="57"/>
        <end position="71"/>
    </location>
</feature>
<proteinExistence type="inferred from homology"/>
<protein>
    <recommendedName>
        <fullName evidence="5 6">Transcription termination/antitermination protein NusG</fullName>
    </recommendedName>
</protein>
<dbReference type="PANTHER" id="PTHR30265">
    <property type="entry name" value="RHO-INTERACTING TRANSCRIPTION TERMINATION FACTOR NUSG"/>
    <property type="match status" value="1"/>
</dbReference>
<keyword evidence="1 5" id="KW-0806">Transcription termination</keyword>
<evidence type="ECO:0000256" key="4">
    <source>
        <dbReference type="ARBA" id="ARBA00023163"/>
    </source>
</evidence>
<keyword evidence="2 5" id="KW-0889">Transcription antitermination</keyword>
<sequence length="291" mass="31959">MSTTPDEHDEPEPVPGAEPTEPGPTPEPDAGSAIGPSNLYEVEESAPDGGTPPGDVAGEDDEIGGEPEDAEPAASTAHARRDPARADAAEGEGAQEPDEPEVGIGIGEKDDDEPPPNLVWYVLKVQSGREDTIKAALERRVKIEALERYFDQIVVPKEKVTEIRNNKKRTVERKSYPGYIMVHMELNEKTWFVVRETPGVGDFVGAHGTPTPMSQAEIDKILKPEEPGESKAVPKIDLERGDRVKIKEGPFENFEGNVEEVIEARGLVKVMLIIFNRPTPVDLEYWQVERV</sequence>
<reference evidence="11 12" key="2">
    <citation type="submission" date="2019-01" db="EMBL/GenBank/DDBJ databases">
        <title>Tautonia sociabilis, a novel thermotolerant planctomycete of Isosphaeraceae family, isolated from a 4000 m deep subterranean habitat.</title>
        <authorList>
            <person name="Kovaleva O.L."/>
            <person name="Elcheninov A.G."/>
            <person name="Van Heerden E."/>
            <person name="Toshchakov S.V."/>
            <person name="Novikov A."/>
            <person name="Bonch-Osmolovskaya E.A."/>
            <person name="Kublanov I.V."/>
        </authorList>
    </citation>
    <scope>NUCLEOTIDE SEQUENCE [LARGE SCALE GENOMIC DNA]</scope>
    <source>
        <strain evidence="11 12">GM2012</strain>
    </source>
</reference>
<dbReference type="Gene3D" id="3.30.70.940">
    <property type="entry name" value="NusG, N-terminal domain"/>
    <property type="match status" value="1"/>
</dbReference>
<comment type="function">
    <text evidence="5 7">Participates in transcription elongation, termination and antitermination.</text>
</comment>
<dbReference type="GO" id="GO:0005829">
    <property type="term" value="C:cytosol"/>
    <property type="evidence" value="ECO:0007669"/>
    <property type="project" value="TreeGrafter"/>
</dbReference>
<dbReference type="InterPro" id="IPR005824">
    <property type="entry name" value="KOW"/>
</dbReference>
<evidence type="ECO:0000313" key="11">
    <source>
        <dbReference type="EMBL" id="RUL88760.1"/>
    </source>
</evidence>
<dbReference type="EMBL" id="RYZH01000007">
    <property type="protein sequence ID" value="RUL88760.1"/>
    <property type="molecule type" value="Genomic_DNA"/>
</dbReference>
<dbReference type="Pfam" id="PF00467">
    <property type="entry name" value="KOW"/>
    <property type="match status" value="1"/>
</dbReference>
<dbReference type="SUPFAM" id="SSF50104">
    <property type="entry name" value="Translation proteins SH3-like domain"/>
    <property type="match status" value="1"/>
</dbReference>
<dbReference type="GO" id="GO:0006353">
    <property type="term" value="P:DNA-templated transcription termination"/>
    <property type="evidence" value="ECO:0007669"/>
    <property type="project" value="UniProtKB-UniRule"/>
</dbReference>
<feature type="region of interest" description="Disordered" evidence="8">
    <location>
        <begin position="1"/>
        <end position="116"/>
    </location>
</feature>
<dbReference type="SMART" id="SM00739">
    <property type="entry name" value="KOW"/>
    <property type="match status" value="1"/>
</dbReference>
<dbReference type="InterPro" id="IPR006645">
    <property type="entry name" value="NGN-like_dom"/>
</dbReference>
<dbReference type="GO" id="GO:0006354">
    <property type="term" value="P:DNA-templated transcription elongation"/>
    <property type="evidence" value="ECO:0007669"/>
    <property type="project" value="UniProtKB-UniRule"/>
</dbReference>
<dbReference type="InterPro" id="IPR014722">
    <property type="entry name" value="Rib_uL2_dom2"/>
</dbReference>
<keyword evidence="12" id="KW-1185">Reference proteome</keyword>
<reference evidence="11 12" key="1">
    <citation type="submission" date="2018-12" db="EMBL/GenBank/DDBJ databases">
        <authorList>
            <person name="Toschakov S.V."/>
        </authorList>
    </citation>
    <scope>NUCLEOTIDE SEQUENCE [LARGE SCALE GENOMIC DNA]</scope>
    <source>
        <strain evidence="11 12">GM2012</strain>
    </source>
</reference>
<evidence type="ECO:0000259" key="10">
    <source>
        <dbReference type="SMART" id="SM00739"/>
    </source>
</evidence>
<dbReference type="AlphaFoldDB" id="A0A432MN82"/>
<gene>
    <name evidence="5 11" type="primary">nusG</name>
    <name evidence="11" type="ORF">TsocGM_05200</name>
</gene>
<dbReference type="PRINTS" id="PR00338">
    <property type="entry name" value="NUSGTNSCPFCT"/>
</dbReference>
<evidence type="ECO:0000256" key="5">
    <source>
        <dbReference type="HAMAP-Rule" id="MF_00948"/>
    </source>
</evidence>
<evidence type="ECO:0000259" key="9">
    <source>
        <dbReference type="SMART" id="SM00738"/>
    </source>
</evidence>
<dbReference type="PANTHER" id="PTHR30265:SF2">
    <property type="entry name" value="TRANSCRIPTION TERMINATION_ANTITERMINATION PROTEIN NUSG"/>
    <property type="match status" value="1"/>
</dbReference>
<dbReference type="OrthoDB" id="9809075at2"/>
<evidence type="ECO:0000256" key="2">
    <source>
        <dbReference type="ARBA" id="ARBA00022814"/>
    </source>
</evidence>
<evidence type="ECO:0000313" key="12">
    <source>
        <dbReference type="Proteomes" id="UP000280296"/>
    </source>
</evidence>
<dbReference type="HAMAP" id="MF_00948">
    <property type="entry name" value="NusG"/>
    <property type="match status" value="1"/>
</dbReference>
<evidence type="ECO:0000256" key="3">
    <source>
        <dbReference type="ARBA" id="ARBA00023015"/>
    </source>
</evidence>
<feature type="compositionally biased region" description="Pro residues" evidence="8">
    <location>
        <begin position="13"/>
        <end position="27"/>
    </location>
</feature>
<dbReference type="Proteomes" id="UP000280296">
    <property type="component" value="Unassembled WGS sequence"/>
</dbReference>
<feature type="domain" description="KOW" evidence="10">
    <location>
        <begin position="237"/>
        <end position="264"/>
    </location>
</feature>
<dbReference type="InterPro" id="IPR047050">
    <property type="entry name" value="NGN"/>
</dbReference>
<dbReference type="InterPro" id="IPR001062">
    <property type="entry name" value="Transcrpt_antiterm_NusG"/>
</dbReference>
<organism evidence="11 12">
    <name type="scientific">Tautonia sociabilis</name>
    <dbReference type="NCBI Taxonomy" id="2080755"/>
    <lineage>
        <taxon>Bacteria</taxon>
        <taxon>Pseudomonadati</taxon>
        <taxon>Planctomycetota</taxon>
        <taxon>Planctomycetia</taxon>
        <taxon>Isosphaerales</taxon>
        <taxon>Isosphaeraceae</taxon>
        <taxon>Tautonia</taxon>
    </lineage>
</organism>
<dbReference type="InterPro" id="IPR036735">
    <property type="entry name" value="NGN_dom_sf"/>
</dbReference>
<dbReference type="GO" id="GO:0031564">
    <property type="term" value="P:transcription antitermination"/>
    <property type="evidence" value="ECO:0007669"/>
    <property type="project" value="UniProtKB-UniRule"/>
</dbReference>
<dbReference type="CDD" id="cd09891">
    <property type="entry name" value="NGN_Bact_1"/>
    <property type="match status" value="1"/>
</dbReference>
<comment type="caution">
    <text evidence="11">The sequence shown here is derived from an EMBL/GenBank/DDBJ whole genome shotgun (WGS) entry which is preliminary data.</text>
</comment>
<dbReference type="Gene3D" id="2.30.30.30">
    <property type="match status" value="1"/>
</dbReference>
<dbReference type="CDD" id="cd06091">
    <property type="entry name" value="KOW_NusG"/>
    <property type="match status" value="1"/>
</dbReference>
<dbReference type="SUPFAM" id="SSF82679">
    <property type="entry name" value="N-utilization substance G protein NusG, N-terminal domain"/>
    <property type="match status" value="1"/>
</dbReference>
<comment type="similarity">
    <text evidence="5 7">Belongs to the NusG family.</text>
</comment>
<dbReference type="RefSeq" id="WP_126724248.1">
    <property type="nucleotide sequence ID" value="NZ_RYZH01000007.1"/>
</dbReference>
<evidence type="ECO:0000256" key="7">
    <source>
        <dbReference type="RuleBase" id="RU000538"/>
    </source>
</evidence>
<dbReference type="InterPro" id="IPR008991">
    <property type="entry name" value="Translation_prot_SH3-like_sf"/>
</dbReference>
<keyword evidence="3 5" id="KW-0805">Transcription regulation</keyword>
<dbReference type="NCBIfam" id="TIGR00922">
    <property type="entry name" value="nusG"/>
    <property type="match status" value="1"/>
</dbReference>
<evidence type="ECO:0000256" key="1">
    <source>
        <dbReference type="ARBA" id="ARBA00022472"/>
    </source>
</evidence>
<dbReference type="GO" id="GO:0032784">
    <property type="term" value="P:regulation of DNA-templated transcription elongation"/>
    <property type="evidence" value="ECO:0007669"/>
    <property type="project" value="InterPro"/>
</dbReference>
<feature type="compositionally biased region" description="Acidic residues" evidence="8">
    <location>
        <begin position="89"/>
        <end position="101"/>
    </location>
</feature>
<accession>A0A432MN82</accession>
<keyword evidence="4 5" id="KW-0804">Transcription</keyword>
<dbReference type="Pfam" id="PF02357">
    <property type="entry name" value="NusG"/>
    <property type="match status" value="1"/>
</dbReference>
<dbReference type="InterPro" id="IPR043425">
    <property type="entry name" value="NusG-like"/>
</dbReference>
<feature type="compositionally biased region" description="Basic and acidic residues" evidence="8">
    <location>
        <begin position="79"/>
        <end position="88"/>
    </location>
</feature>
<dbReference type="SMART" id="SM00738">
    <property type="entry name" value="NGN"/>
    <property type="match status" value="1"/>
</dbReference>
<evidence type="ECO:0000256" key="8">
    <source>
        <dbReference type="SAM" id="MobiDB-lite"/>
    </source>
</evidence>
<evidence type="ECO:0000256" key="6">
    <source>
        <dbReference type="NCBIfam" id="TIGR00922"/>
    </source>
</evidence>